<protein>
    <submittedName>
        <fullName evidence="3">Uncharacterized protein</fullName>
    </submittedName>
</protein>
<keyword evidence="2" id="KW-1133">Transmembrane helix</keyword>
<gene>
    <name evidence="3" type="ORF">METSCH_C02320</name>
</gene>
<proteinExistence type="predicted"/>
<dbReference type="EMBL" id="CP034458">
    <property type="protein sequence ID" value="QBM88266.1"/>
    <property type="molecule type" value="Genomic_DNA"/>
</dbReference>
<evidence type="ECO:0000256" key="1">
    <source>
        <dbReference type="SAM" id="MobiDB-lite"/>
    </source>
</evidence>
<keyword evidence="4" id="KW-1185">Reference proteome</keyword>
<feature type="region of interest" description="Disordered" evidence="1">
    <location>
        <begin position="1"/>
        <end position="49"/>
    </location>
</feature>
<dbReference type="AlphaFoldDB" id="A0A4P6XPR5"/>
<evidence type="ECO:0000313" key="4">
    <source>
        <dbReference type="Proteomes" id="UP000292447"/>
    </source>
</evidence>
<organism evidence="3 4">
    <name type="scientific">Metschnikowia aff. pulcherrima</name>
    <dbReference type="NCBI Taxonomy" id="2163413"/>
    <lineage>
        <taxon>Eukaryota</taxon>
        <taxon>Fungi</taxon>
        <taxon>Dikarya</taxon>
        <taxon>Ascomycota</taxon>
        <taxon>Saccharomycotina</taxon>
        <taxon>Pichiomycetes</taxon>
        <taxon>Metschnikowiaceae</taxon>
        <taxon>Metschnikowia</taxon>
    </lineage>
</organism>
<keyword evidence="2" id="KW-0812">Transmembrane</keyword>
<keyword evidence="2" id="KW-0472">Membrane</keyword>
<name>A0A4P6XPR5_9ASCO</name>
<evidence type="ECO:0000256" key="2">
    <source>
        <dbReference type="SAM" id="Phobius"/>
    </source>
</evidence>
<evidence type="ECO:0000313" key="3">
    <source>
        <dbReference type="EMBL" id="QBM88266.1"/>
    </source>
</evidence>
<accession>A0A4P6XPR5</accession>
<dbReference type="Proteomes" id="UP000292447">
    <property type="component" value="Chromosome III"/>
</dbReference>
<reference evidence="4" key="1">
    <citation type="submission" date="2019-03" db="EMBL/GenBank/DDBJ databases">
        <title>Snf2 controls pulcherriminic acid biosynthesis and connects pigmentation and antifungal activity of the yeast Metschnikowia pulcherrima.</title>
        <authorList>
            <person name="Gore-Lloyd D."/>
            <person name="Sumann I."/>
            <person name="Brachmann A.O."/>
            <person name="Schneeberger K."/>
            <person name="Ortiz-Merino R.A."/>
            <person name="Moreno-Beltran M."/>
            <person name="Schlaefli M."/>
            <person name="Kirner P."/>
            <person name="Santos Kron A."/>
            <person name="Wolfe K.H."/>
            <person name="Piel J."/>
            <person name="Ahrens C.H."/>
            <person name="Henk D."/>
            <person name="Freimoser F.M."/>
        </authorList>
    </citation>
    <scope>NUCLEOTIDE SEQUENCE [LARGE SCALE GENOMIC DNA]</scope>
    <source>
        <strain evidence="4">APC 1.2</strain>
    </source>
</reference>
<sequence>MTHSADEDWSIISSSDYEEDQGSTPSETRSTDSKSEHEIEEEDNLAAASMTTVRPELSGSFSASKLRVAAGPLSPVVLAPGQDADVTRAQGDSVGVGPERVAPAATQAPKSRHVATILAPYAIARQAVARSAQCVREIDAAIQARLHAIFHRPLVSLLGRVNLLLPARPRSCRFFSTPVAAVAAQAHLILYFVLLAAIAACAGGVYGTTAFVARSHGQAPMVSHKDPLHTPEIDQFICGPFEAEQFHELVERSSLWLTGCKAALNQKARNLWNSVLYEDPGNQNLWLARVFYHAPEKRLRYSKVLLPVQAQARHIWCTAQSFSTNKVLKPLRQHLLLDSLPGLWTALREKTEKWFVSLDFSTHFKQWKAISFCFGKQFAALYKSAAIKTWGDARVAASITSRYASDFSKALLASAKSRWQFEIPPDFKSFVANNTKQFGGKFGDTLESGSAWLTSQAGQYGNKLYGFASECHTHVDTVEKREHLFESAKAVSQQGFEIFKRRFQIAALDAYRVSKHISKHVAAKVSR</sequence>
<feature type="transmembrane region" description="Helical" evidence="2">
    <location>
        <begin position="188"/>
        <end position="213"/>
    </location>
</feature>